<dbReference type="InterPro" id="IPR036890">
    <property type="entry name" value="HATPase_C_sf"/>
</dbReference>
<feature type="transmembrane region" description="Helical" evidence="1">
    <location>
        <begin position="40"/>
        <end position="61"/>
    </location>
</feature>
<evidence type="ECO:0000313" key="4">
    <source>
        <dbReference type="Proteomes" id="UP000029868"/>
    </source>
</evidence>
<evidence type="ECO:0000259" key="2">
    <source>
        <dbReference type="Pfam" id="PF06580"/>
    </source>
</evidence>
<dbReference type="Gene3D" id="3.30.565.10">
    <property type="entry name" value="Histidine kinase-like ATPase, C-terminal domain"/>
    <property type="match status" value="1"/>
</dbReference>
<dbReference type="OrthoDB" id="2514702at2"/>
<protein>
    <submittedName>
        <fullName evidence="3">Putative signal transduction histidine kinase</fullName>
    </submittedName>
</protein>
<keyword evidence="3" id="KW-0808">Transferase</keyword>
<keyword evidence="3" id="KW-0418">Kinase</keyword>
<dbReference type="SUPFAM" id="SSF55874">
    <property type="entry name" value="ATPase domain of HSP90 chaperone/DNA topoisomerase II/histidine kinase"/>
    <property type="match status" value="1"/>
</dbReference>
<comment type="caution">
    <text evidence="3">The sequence shown here is derived from an EMBL/GenBank/DDBJ whole genome shotgun (WGS) entry which is preliminary data.</text>
</comment>
<dbReference type="EMBL" id="JQEC01000015">
    <property type="protein sequence ID" value="KGJ95215.1"/>
    <property type="molecule type" value="Genomic_DNA"/>
</dbReference>
<dbReference type="InterPro" id="IPR050640">
    <property type="entry name" value="Bact_2-comp_sensor_kinase"/>
</dbReference>
<dbReference type="GO" id="GO:0000155">
    <property type="term" value="F:phosphorelay sensor kinase activity"/>
    <property type="evidence" value="ECO:0007669"/>
    <property type="project" value="InterPro"/>
</dbReference>
<feature type="domain" description="Signal transduction histidine kinase internal region" evidence="2">
    <location>
        <begin position="174"/>
        <end position="253"/>
    </location>
</feature>
<evidence type="ECO:0000313" key="3">
    <source>
        <dbReference type="EMBL" id="KGJ95215.1"/>
    </source>
</evidence>
<evidence type="ECO:0000256" key="1">
    <source>
        <dbReference type="SAM" id="Phobius"/>
    </source>
</evidence>
<feature type="transmembrane region" description="Helical" evidence="1">
    <location>
        <begin position="81"/>
        <end position="106"/>
    </location>
</feature>
<dbReference type="PATRIC" id="fig|28229.3.peg.1605"/>
<sequence length="366" mass="41853">MNNINHFFPKNKQFWLYHGSLLAVMTVAQLILFILVEQYFLLNTVIQVAWLPLYTISVLIYRYYYKTRSWQRFSMSKIIPLTLVISLVLAIMMSLFTLAIICPFFWTEFLGAEVLAKENRTLIGRLAAFIFYNSVISLLFISIWAFIYIAVTTSRQVKESEIKSLRLENSLKEAKLASLTNQLNPHFLFNSLNNIRFMIYENAAHADEMITAFSEILRYSLTSSKQDKVGIEEELSIIDRYIDIVRLQLGDKLDFQLHFSSSCQQCLIPPMALQILVENAIKHGIENSKTKARLSVNIINKDEVLLIEVCNPVASSVSMPIQGTGTGLKNIKQRLNLLYGELAQLSVTPLENNFTATLTIPMEKSL</sequence>
<dbReference type="PANTHER" id="PTHR34220">
    <property type="entry name" value="SENSOR HISTIDINE KINASE YPDA"/>
    <property type="match status" value="1"/>
</dbReference>
<dbReference type="InterPro" id="IPR010559">
    <property type="entry name" value="Sig_transdc_His_kin_internal"/>
</dbReference>
<dbReference type="Proteomes" id="UP000029868">
    <property type="component" value="Unassembled WGS sequence"/>
</dbReference>
<keyword evidence="1" id="KW-1133">Transmembrane helix</keyword>
<feature type="transmembrane region" description="Helical" evidence="1">
    <location>
        <begin position="126"/>
        <end position="151"/>
    </location>
</feature>
<organism evidence="3 4">
    <name type="scientific">Colwellia psychrerythraea</name>
    <name type="common">Vibrio psychroerythus</name>
    <dbReference type="NCBI Taxonomy" id="28229"/>
    <lineage>
        <taxon>Bacteria</taxon>
        <taxon>Pseudomonadati</taxon>
        <taxon>Pseudomonadota</taxon>
        <taxon>Gammaproteobacteria</taxon>
        <taxon>Alteromonadales</taxon>
        <taxon>Colwelliaceae</taxon>
        <taxon>Colwellia</taxon>
    </lineage>
</organism>
<name>A0A099KYE8_COLPS</name>
<dbReference type="PANTHER" id="PTHR34220:SF7">
    <property type="entry name" value="SENSOR HISTIDINE KINASE YPDA"/>
    <property type="match status" value="1"/>
</dbReference>
<dbReference type="RefSeq" id="WP_052093571.1">
    <property type="nucleotide sequence ID" value="NZ_JQEC01000015.1"/>
</dbReference>
<keyword evidence="1" id="KW-0472">Membrane</keyword>
<dbReference type="Pfam" id="PF06580">
    <property type="entry name" value="His_kinase"/>
    <property type="match status" value="1"/>
</dbReference>
<reference evidence="3 4" key="1">
    <citation type="submission" date="2014-08" db="EMBL/GenBank/DDBJ databases">
        <title>Genomic and Phenotypic Diversity of Colwellia psychrerythraea strains from Disparate Marine Basins.</title>
        <authorList>
            <person name="Techtmann S.M."/>
            <person name="Stelling S.C."/>
            <person name="Utturkar S.M."/>
            <person name="Alshibli N."/>
            <person name="Harris A."/>
            <person name="Brown S.D."/>
            <person name="Hazen T.C."/>
        </authorList>
    </citation>
    <scope>NUCLEOTIDE SEQUENCE [LARGE SCALE GENOMIC DNA]</scope>
    <source>
        <strain evidence="3 4">GAB14E</strain>
    </source>
</reference>
<feature type="transmembrane region" description="Helical" evidence="1">
    <location>
        <begin position="14"/>
        <end position="34"/>
    </location>
</feature>
<accession>A0A099KYE8</accession>
<dbReference type="AlphaFoldDB" id="A0A099KYE8"/>
<keyword evidence="1" id="KW-0812">Transmembrane</keyword>
<proteinExistence type="predicted"/>
<gene>
    <name evidence="3" type="ORF">GAB14E_1997</name>
</gene>
<dbReference type="GO" id="GO:0016020">
    <property type="term" value="C:membrane"/>
    <property type="evidence" value="ECO:0007669"/>
    <property type="project" value="InterPro"/>
</dbReference>